<protein>
    <recommendedName>
        <fullName evidence="3">Flavodoxin-like fold domain-containing protein</fullName>
    </recommendedName>
</protein>
<dbReference type="Proteomes" id="UP001165652">
    <property type="component" value="Unassembled WGS sequence"/>
</dbReference>
<dbReference type="SUPFAM" id="SSF52218">
    <property type="entry name" value="Flavoproteins"/>
    <property type="match status" value="1"/>
</dbReference>
<reference evidence="1" key="2">
    <citation type="submission" date="2023-02" db="EMBL/GenBank/DDBJ databases">
        <authorList>
            <person name="Rayyan A."/>
            <person name="Meyer T."/>
            <person name="Kyndt J.A."/>
        </authorList>
    </citation>
    <scope>NUCLEOTIDE SEQUENCE</scope>
    <source>
        <strain evidence="1">DSM 9987</strain>
    </source>
</reference>
<sequence length="60" mass="6323">MLWPVERLTLAYLGTTVHPAFVAYAAPRVDAAARAEMLSAWRDRLGALLAGPAGGTGIND</sequence>
<accession>A0ABT5J4X0</accession>
<evidence type="ECO:0000313" key="2">
    <source>
        <dbReference type="Proteomes" id="UP001165652"/>
    </source>
</evidence>
<dbReference type="RefSeq" id="WP_272775538.1">
    <property type="nucleotide sequence ID" value="NZ_JAQQLI010000003.1"/>
</dbReference>
<dbReference type="Gene3D" id="3.40.50.360">
    <property type="match status" value="1"/>
</dbReference>
<reference evidence="1" key="1">
    <citation type="journal article" date="2023" name="Microbiol Resour">
        <title>Genome Sequences of Rhodoplanes serenus and Two Thermotolerant Strains, Rhodoplanes tepidamans and 'Rhodoplanes cryptolactis,' Further Refine the Genus.</title>
        <authorList>
            <person name="Rayyan A.A."/>
            <person name="Kyndt J.A."/>
        </authorList>
    </citation>
    <scope>NUCLEOTIDE SEQUENCE</scope>
    <source>
        <strain evidence="1">DSM 9987</strain>
    </source>
</reference>
<comment type="caution">
    <text evidence="1">The sequence shown here is derived from an EMBL/GenBank/DDBJ whole genome shotgun (WGS) entry which is preliminary data.</text>
</comment>
<organism evidence="1 2">
    <name type="scientific">Rhodoplanes tepidamans</name>
    <name type="common">Rhodoplanes cryptolactis</name>
    <dbReference type="NCBI Taxonomy" id="200616"/>
    <lineage>
        <taxon>Bacteria</taxon>
        <taxon>Pseudomonadati</taxon>
        <taxon>Pseudomonadota</taxon>
        <taxon>Alphaproteobacteria</taxon>
        <taxon>Hyphomicrobiales</taxon>
        <taxon>Nitrobacteraceae</taxon>
        <taxon>Rhodoplanes</taxon>
    </lineage>
</organism>
<name>A0ABT5J4X0_RHOTP</name>
<gene>
    <name evidence="1" type="ORF">PQJ73_03250</name>
</gene>
<dbReference type="InterPro" id="IPR029039">
    <property type="entry name" value="Flavoprotein-like_sf"/>
</dbReference>
<dbReference type="EMBL" id="JAQQLI010000003">
    <property type="protein sequence ID" value="MDC7784689.1"/>
    <property type="molecule type" value="Genomic_DNA"/>
</dbReference>
<evidence type="ECO:0000313" key="1">
    <source>
        <dbReference type="EMBL" id="MDC7784689.1"/>
    </source>
</evidence>
<proteinExistence type="predicted"/>
<keyword evidence="2" id="KW-1185">Reference proteome</keyword>
<evidence type="ECO:0008006" key="3">
    <source>
        <dbReference type="Google" id="ProtNLM"/>
    </source>
</evidence>